<dbReference type="EMBL" id="GBRH01188646">
    <property type="protein sequence ID" value="JAE09250.1"/>
    <property type="molecule type" value="Transcribed_RNA"/>
</dbReference>
<proteinExistence type="predicted"/>
<reference evidence="2" key="1">
    <citation type="submission" date="2014-09" db="EMBL/GenBank/DDBJ databases">
        <authorList>
            <person name="Magalhaes I.L.F."/>
            <person name="Oliveira U."/>
            <person name="Santos F.R."/>
            <person name="Vidigal T.H.D.A."/>
            <person name="Brescovit A.D."/>
            <person name="Santos A.J."/>
        </authorList>
    </citation>
    <scope>NUCLEOTIDE SEQUENCE</scope>
    <source>
        <tissue evidence="2">Shoot tissue taken approximately 20 cm above the soil surface</tissue>
    </source>
</reference>
<accession>A0A0A9F891</accession>
<reference evidence="2" key="2">
    <citation type="journal article" date="2015" name="Data Brief">
        <title>Shoot transcriptome of the giant reed, Arundo donax.</title>
        <authorList>
            <person name="Barrero R.A."/>
            <person name="Guerrero F.D."/>
            <person name="Moolhuijzen P."/>
            <person name="Goolsby J.A."/>
            <person name="Tidwell J."/>
            <person name="Bellgard S.E."/>
            <person name="Bellgard M.I."/>
        </authorList>
    </citation>
    <scope>NUCLEOTIDE SEQUENCE</scope>
    <source>
        <tissue evidence="2">Shoot tissue taken approximately 20 cm above the soil surface</tissue>
    </source>
</reference>
<feature type="region of interest" description="Disordered" evidence="1">
    <location>
        <begin position="1"/>
        <end position="20"/>
    </location>
</feature>
<feature type="compositionally biased region" description="Basic and acidic residues" evidence="1">
    <location>
        <begin position="10"/>
        <end position="20"/>
    </location>
</feature>
<name>A0A0A9F891_ARUDO</name>
<organism evidence="2">
    <name type="scientific">Arundo donax</name>
    <name type="common">Giant reed</name>
    <name type="synonym">Donax arundinaceus</name>
    <dbReference type="NCBI Taxonomy" id="35708"/>
    <lineage>
        <taxon>Eukaryota</taxon>
        <taxon>Viridiplantae</taxon>
        <taxon>Streptophyta</taxon>
        <taxon>Embryophyta</taxon>
        <taxon>Tracheophyta</taxon>
        <taxon>Spermatophyta</taxon>
        <taxon>Magnoliopsida</taxon>
        <taxon>Liliopsida</taxon>
        <taxon>Poales</taxon>
        <taxon>Poaceae</taxon>
        <taxon>PACMAD clade</taxon>
        <taxon>Arundinoideae</taxon>
        <taxon>Arundineae</taxon>
        <taxon>Arundo</taxon>
    </lineage>
</organism>
<dbReference type="AlphaFoldDB" id="A0A0A9F891"/>
<protein>
    <submittedName>
        <fullName evidence="2">Uncharacterized protein</fullName>
    </submittedName>
</protein>
<evidence type="ECO:0000313" key="2">
    <source>
        <dbReference type="EMBL" id="JAE09250.1"/>
    </source>
</evidence>
<evidence type="ECO:0000256" key="1">
    <source>
        <dbReference type="SAM" id="MobiDB-lite"/>
    </source>
</evidence>
<sequence>MAIRPHPQKHKIELGEPSYR</sequence>